<comment type="caution">
    <text evidence="1">The sequence shown here is derived from an EMBL/GenBank/DDBJ whole genome shotgun (WGS) entry which is preliminary data.</text>
</comment>
<dbReference type="Proteomes" id="UP001152795">
    <property type="component" value="Unassembled WGS sequence"/>
</dbReference>
<sequence>MASRKTAGQIAKKQKPSKESVIIKPASEQQVACSSELSETRALTETQRDSSNAGAPVIGYVHKLSPLKRNRRNTMNYSTLVLQTESDTIEALLYSKNKRPLLVDSVNSHTPLKIQRFTKSSDGKKLIINDMTKVGIAKQGEYTFQYKELGFKTWPIEEILQSANEWDNVSLRGKAIHVGDIAEVGAKKLKLLQATFSDNTGSIAVDVWEQHAPLIESGKVYLLRDLHVRIWAGVKKVSTTVDSVVSAIVDEDLQKILVKQDEIQTDNYKTITVPIIAFVQKVETSIACRSCSRRLLQSTDSKFVHCDRCGSTLRIADCRAQVCAKVVVESSEGDQLDLTIFQNVLQSVIEGDLATLGEEKVAEALLVFQNVKIKYNTNTFVVIELE</sequence>
<evidence type="ECO:0000313" key="1">
    <source>
        <dbReference type="EMBL" id="CAB4014234.1"/>
    </source>
</evidence>
<name>A0A7D9EN06_PARCT</name>
<proteinExistence type="predicted"/>
<dbReference type="EMBL" id="CACRXK020008210">
    <property type="protein sequence ID" value="CAB4014234.1"/>
    <property type="molecule type" value="Genomic_DNA"/>
</dbReference>
<dbReference type="SUPFAM" id="SSF50249">
    <property type="entry name" value="Nucleic acid-binding proteins"/>
    <property type="match status" value="1"/>
</dbReference>
<evidence type="ECO:0000313" key="2">
    <source>
        <dbReference type="Proteomes" id="UP001152795"/>
    </source>
</evidence>
<accession>A0A7D9EN06</accession>
<organism evidence="1 2">
    <name type="scientific">Paramuricea clavata</name>
    <name type="common">Red gorgonian</name>
    <name type="synonym">Violescent sea-whip</name>
    <dbReference type="NCBI Taxonomy" id="317549"/>
    <lineage>
        <taxon>Eukaryota</taxon>
        <taxon>Metazoa</taxon>
        <taxon>Cnidaria</taxon>
        <taxon>Anthozoa</taxon>
        <taxon>Octocorallia</taxon>
        <taxon>Malacalcyonacea</taxon>
        <taxon>Plexauridae</taxon>
        <taxon>Paramuricea</taxon>
    </lineage>
</organism>
<dbReference type="OrthoDB" id="5986399at2759"/>
<dbReference type="Gene3D" id="2.40.50.140">
    <property type="entry name" value="Nucleic acid-binding proteins"/>
    <property type="match status" value="1"/>
</dbReference>
<gene>
    <name evidence="1" type="ORF">PACLA_8A071243</name>
</gene>
<feature type="non-terminal residue" evidence="1">
    <location>
        <position position="386"/>
    </location>
</feature>
<dbReference type="AlphaFoldDB" id="A0A7D9EN06"/>
<reference evidence="1" key="1">
    <citation type="submission" date="2020-04" db="EMBL/GenBank/DDBJ databases">
        <authorList>
            <person name="Alioto T."/>
            <person name="Alioto T."/>
            <person name="Gomez Garrido J."/>
        </authorList>
    </citation>
    <scope>NUCLEOTIDE SEQUENCE</scope>
    <source>
        <strain evidence="1">A484AB</strain>
    </source>
</reference>
<protein>
    <submittedName>
        <fullName evidence="1">Uncharacterized protein</fullName>
    </submittedName>
</protein>
<dbReference type="InterPro" id="IPR012340">
    <property type="entry name" value="NA-bd_OB-fold"/>
</dbReference>
<keyword evidence="2" id="KW-1185">Reference proteome</keyword>